<evidence type="ECO:0000313" key="3">
    <source>
        <dbReference type="Proteomes" id="UP000799764"/>
    </source>
</evidence>
<evidence type="ECO:0000313" key="2">
    <source>
        <dbReference type="EMBL" id="KAF2443932.1"/>
    </source>
</evidence>
<dbReference type="EMBL" id="MU001501">
    <property type="protein sequence ID" value="KAF2443932.1"/>
    <property type="molecule type" value="Genomic_DNA"/>
</dbReference>
<dbReference type="CDD" id="cd18186">
    <property type="entry name" value="BTB_POZ_ZBTB_KLHL-like"/>
    <property type="match status" value="1"/>
</dbReference>
<keyword evidence="3" id="KW-1185">Reference proteome</keyword>
<accession>A0A9P4UCA5</accession>
<reference evidence="2" key="1">
    <citation type="journal article" date="2020" name="Stud. Mycol.">
        <title>101 Dothideomycetes genomes: a test case for predicting lifestyles and emergence of pathogens.</title>
        <authorList>
            <person name="Haridas S."/>
            <person name="Albert R."/>
            <person name="Binder M."/>
            <person name="Bloem J."/>
            <person name="Labutti K."/>
            <person name="Salamov A."/>
            <person name="Andreopoulos B."/>
            <person name="Baker S."/>
            <person name="Barry K."/>
            <person name="Bills G."/>
            <person name="Bluhm B."/>
            <person name="Cannon C."/>
            <person name="Castanera R."/>
            <person name="Culley D."/>
            <person name="Daum C."/>
            <person name="Ezra D."/>
            <person name="Gonzalez J."/>
            <person name="Henrissat B."/>
            <person name="Kuo A."/>
            <person name="Liang C."/>
            <person name="Lipzen A."/>
            <person name="Lutzoni F."/>
            <person name="Magnuson J."/>
            <person name="Mondo S."/>
            <person name="Nolan M."/>
            <person name="Ohm R."/>
            <person name="Pangilinan J."/>
            <person name="Park H.-J."/>
            <person name="Ramirez L."/>
            <person name="Alfaro M."/>
            <person name="Sun H."/>
            <person name="Tritt A."/>
            <person name="Yoshinaga Y."/>
            <person name="Zwiers L.-H."/>
            <person name="Turgeon B."/>
            <person name="Goodwin S."/>
            <person name="Spatafora J."/>
            <person name="Crous P."/>
            <person name="Grigoriev I."/>
        </authorList>
    </citation>
    <scope>NUCLEOTIDE SEQUENCE</scope>
    <source>
        <strain evidence="2">CBS 690.94</strain>
    </source>
</reference>
<organism evidence="2 3">
    <name type="scientific">Karstenula rhodostoma CBS 690.94</name>
    <dbReference type="NCBI Taxonomy" id="1392251"/>
    <lineage>
        <taxon>Eukaryota</taxon>
        <taxon>Fungi</taxon>
        <taxon>Dikarya</taxon>
        <taxon>Ascomycota</taxon>
        <taxon>Pezizomycotina</taxon>
        <taxon>Dothideomycetes</taxon>
        <taxon>Pleosporomycetidae</taxon>
        <taxon>Pleosporales</taxon>
        <taxon>Massarineae</taxon>
        <taxon>Didymosphaeriaceae</taxon>
        <taxon>Karstenula</taxon>
    </lineage>
</organism>
<dbReference type="SUPFAM" id="SSF54695">
    <property type="entry name" value="POZ domain"/>
    <property type="match status" value="1"/>
</dbReference>
<dbReference type="PANTHER" id="PTHR47843">
    <property type="entry name" value="BTB DOMAIN-CONTAINING PROTEIN-RELATED"/>
    <property type="match status" value="1"/>
</dbReference>
<dbReference type="Proteomes" id="UP000799764">
    <property type="component" value="Unassembled WGS sequence"/>
</dbReference>
<evidence type="ECO:0000259" key="1">
    <source>
        <dbReference type="PROSITE" id="PS50097"/>
    </source>
</evidence>
<dbReference type="InterPro" id="IPR000210">
    <property type="entry name" value="BTB/POZ_dom"/>
</dbReference>
<dbReference type="AlphaFoldDB" id="A0A9P4UCA5"/>
<gene>
    <name evidence="2" type="ORF">P171DRAFT_485401</name>
</gene>
<name>A0A9P4UCA5_9PLEO</name>
<proteinExistence type="predicted"/>
<sequence>MANTNYILPVLGNEFVTVVVGTGDERKSFALHKSVVCKRSEFFHASLCGDWKESHADKIELPEDDPDIFQLYNQSLYVGNVHQAEPDESSQSKYHYLGQLYVFADKMINVQAKNHVTEAIFHRLKASVIPINHDVCDELADMITMIWNVTSQDAPVRQLLIHSIADFRALYSDSPPPQPLGQIDRLSRTPSEFLSLVVATLIRKRSYRANYGTMIHPGQLQLIEYLEKIP</sequence>
<comment type="caution">
    <text evidence="2">The sequence shown here is derived from an EMBL/GenBank/DDBJ whole genome shotgun (WGS) entry which is preliminary data.</text>
</comment>
<dbReference type="Gene3D" id="3.30.710.10">
    <property type="entry name" value="Potassium Channel Kv1.1, Chain A"/>
    <property type="match status" value="1"/>
</dbReference>
<dbReference type="PROSITE" id="PS50097">
    <property type="entry name" value="BTB"/>
    <property type="match status" value="1"/>
</dbReference>
<feature type="domain" description="BTB" evidence="1">
    <location>
        <begin position="14"/>
        <end position="85"/>
    </location>
</feature>
<dbReference type="InterPro" id="IPR011333">
    <property type="entry name" value="SKP1/BTB/POZ_sf"/>
</dbReference>
<protein>
    <recommendedName>
        <fullName evidence="1">BTB domain-containing protein</fullName>
    </recommendedName>
</protein>
<dbReference type="Pfam" id="PF00651">
    <property type="entry name" value="BTB"/>
    <property type="match status" value="1"/>
</dbReference>
<dbReference type="PANTHER" id="PTHR47843:SF2">
    <property type="entry name" value="BTB DOMAIN-CONTAINING PROTEIN"/>
    <property type="match status" value="1"/>
</dbReference>
<dbReference type="OrthoDB" id="1022638at2759"/>